<dbReference type="AlphaFoldDB" id="A0A3B0XS38"/>
<accession>A0A3B0XS38</accession>
<sequence length="247" mass="27051">MNINTKLSKFLILGILLCSSRAALSATVTISFTADITFVNADFDAFSPTPDESWLDRVNNNIFAGDQLTGTLTYHTNPDPVKSSPGGGVFRYTDPEAFLSFTIPSAGYTWGSSIFGDRPLRMDVNNANGSERAALNTTGYGASDSFPEELYRGNDSAFNILNLNLRITERFLSDTEVPLQLINMDNLLVGSGRIFIAENVQDELLGDFLAINFTVTDVNTTISSVPLPASLWLFISGMLVLFRYSKK</sequence>
<gene>
    <name evidence="2" type="ORF">MNBD_GAMMA08-2203</name>
</gene>
<protein>
    <submittedName>
        <fullName evidence="2">Uncharacterized protein</fullName>
    </submittedName>
</protein>
<keyword evidence="1" id="KW-0812">Transmembrane</keyword>
<proteinExistence type="predicted"/>
<reference evidence="2" key="1">
    <citation type="submission" date="2018-06" db="EMBL/GenBank/DDBJ databases">
        <authorList>
            <person name="Zhirakovskaya E."/>
        </authorList>
    </citation>
    <scope>NUCLEOTIDE SEQUENCE</scope>
</reference>
<evidence type="ECO:0000256" key="1">
    <source>
        <dbReference type="SAM" id="Phobius"/>
    </source>
</evidence>
<organism evidence="2">
    <name type="scientific">hydrothermal vent metagenome</name>
    <dbReference type="NCBI Taxonomy" id="652676"/>
    <lineage>
        <taxon>unclassified sequences</taxon>
        <taxon>metagenomes</taxon>
        <taxon>ecological metagenomes</taxon>
    </lineage>
</organism>
<evidence type="ECO:0000313" key="2">
    <source>
        <dbReference type="EMBL" id="VAW66893.1"/>
    </source>
</evidence>
<keyword evidence="1" id="KW-1133">Transmembrane helix</keyword>
<keyword evidence="1" id="KW-0472">Membrane</keyword>
<feature type="transmembrane region" description="Helical" evidence="1">
    <location>
        <begin position="225"/>
        <end position="244"/>
    </location>
</feature>
<dbReference type="EMBL" id="UOFH01000362">
    <property type="protein sequence ID" value="VAW66893.1"/>
    <property type="molecule type" value="Genomic_DNA"/>
</dbReference>
<name>A0A3B0XS38_9ZZZZ</name>